<sequence length="129" mass="13628">MRDILLNGRNMVRFLCALALVLIAFAHKPIDLGPGNGYDLAVYTLPDGTVPILCLPSGDDDDHGGHDNHFYGQGCEACRISSAIDCPVPPKASGPTIIAGEIVARVAVVPVIRRDSYPPSAPPQAPPFV</sequence>
<dbReference type="EMBL" id="BMHH01000005">
    <property type="protein sequence ID" value="GGA88701.1"/>
    <property type="molecule type" value="Genomic_DNA"/>
</dbReference>
<reference evidence="1" key="2">
    <citation type="submission" date="2020-09" db="EMBL/GenBank/DDBJ databases">
        <authorList>
            <person name="Sun Q."/>
            <person name="Zhou Y."/>
        </authorList>
    </citation>
    <scope>NUCLEOTIDE SEQUENCE</scope>
    <source>
        <strain evidence="1">CGMCC 1.15082</strain>
    </source>
</reference>
<dbReference type="RefSeq" id="WP_188823132.1">
    <property type="nucleotide sequence ID" value="NZ_BMHH01000005.1"/>
</dbReference>
<protein>
    <recommendedName>
        <fullName evidence="3">DUF2946 domain-containing protein</fullName>
    </recommendedName>
</protein>
<evidence type="ECO:0000313" key="2">
    <source>
        <dbReference type="Proteomes" id="UP000646478"/>
    </source>
</evidence>
<keyword evidence="2" id="KW-1185">Reference proteome</keyword>
<reference evidence="1" key="1">
    <citation type="journal article" date="2014" name="Int. J. Syst. Evol. Microbiol.">
        <title>Complete genome sequence of Corynebacterium casei LMG S-19264T (=DSM 44701T), isolated from a smear-ripened cheese.</title>
        <authorList>
            <consortium name="US DOE Joint Genome Institute (JGI-PGF)"/>
            <person name="Walter F."/>
            <person name="Albersmeier A."/>
            <person name="Kalinowski J."/>
            <person name="Ruckert C."/>
        </authorList>
    </citation>
    <scope>NUCLEOTIDE SEQUENCE</scope>
    <source>
        <strain evidence="1">CGMCC 1.15082</strain>
    </source>
</reference>
<accession>A0A916WDG5</accession>
<gene>
    <name evidence="1" type="ORF">GCM10011491_15630</name>
</gene>
<comment type="caution">
    <text evidence="1">The sequence shown here is derived from an EMBL/GenBank/DDBJ whole genome shotgun (WGS) entry which is preliminary data.</text>
</comment>
<evidence type="ECO:0000313" key="1">
    <source>
        <dbReference type="EMBL" id="GGA88701.1"/>
    </source>
</evidence>
<organism evidence="1 2">
    <name type="scientific">Brucella endophytica</name>
    <dbReference type="NCBI Taxonomy" id="1963359"/>
    <lineage>
        <taxon>Bacteria</taxon>
        <taxon>Pseudomonadati</taxon>
        <taxon>Pseudomonadota</taxon>
        <taxon>Alphaproteobacteria</taxon>
        <taxon>Hyphomicrobiales</taxon>
        <taxon>Brucellaceae</taxon>
        <taxon>Brucella/Ochrobactrum group</taxon>
        <taxon>Brucella</taxon>
    </lineage>
</organism>
<dbReference type="Proteomes" id="UP000646478">
    <property type="component" value="Unassembled WGS sequence"/>
</dbReference>
<dbReference type="AlphaFoldDB" id="A0A916WDG5"/>
<name>A0A916WDG5_9HYPH</name>
<proteinExistence type="predicted"/>
<evidence type="ECO:0008006" key="3">
    <source>
        <dbReference type="Google" id="ProtNLM"/>
    </source>
</evidence>